<protein>
    <recommendedName>
        <fullName evidence="4">HEAT repeat domain-containing protein</fullName>
    </recommendedName>
</protein>
<dbReference type="Proteomes" id="UP000626109">
    <property type="component" value="Unassembled WGS sequence"/>
</dbReference>
<evidence type="ECO:0008006" key="4">
    <source>
        <dbReference type="Google" id="ProtNLM"/>
    </source>
</evidence>
<dbReference type="InterPro" id="IPR000357">
    <property type="entry name" value="HEAT"/>
</dbReference>
<gene>
    <name evidence="2" type="ORF">PGLA2088_LOCUS33578</name>
</gene>
<dbReference type="Gene3D" id="1.25.10.10">
    <property type="entry name" value="Leucine-rich Repeat Variant"/>
    <property type="match status" value="1"/>
</dbReference>
<reference evidence="2" key="1">
    <citation type="submission" date="2021-02" db="EMBL/GenBank/DDBJ databases">
        <authorList>
            <person name="Dougan E. K."/>
            <person name="Rhodes N."/>
            <person name="Thang M."/>
            <person name="Chan C."/>
        </authorList>
    </citation>
    <scope>NUCLEOTIDE SEQUENCE</scope>
</reference>
<dbReference type="InterPro" id="IPR016024">
    <property type="entry name" value="ARM-type_fold"/>
</dbReference>
<dbReference type="AlphaFoldDB" id="A0A813KNN2"/>
<feature type="non-terminal residue" evidence="2">
    <location>
        <position position="1"/>
    </location>
</feature>
<dbReference type="EMBL" id="CAJNNW010030921">
    <property type="protein sequence ID" value="CAE8705199.1"/>
    <property type="molecule type" value="Genomic_DNA"/>
</dbReference>
<evidence type="ECO:0000256" key="1">
    <source>
        <dbReference type="ARBA" id="ARBA00022737"/>
    </source>
</evidence>
<evidence type="ECO:0000313" key="3">
    <source>
        <dbReference type="Proteomes" id="UP000626109"/>
    </source>
</evidence>
<organism evidence="2 3">
    <name type="scientific">Polarella glacialis</name>
    <name type="common">Dinoflagellate</name>
    <dbReference type="NCBI Taxonomy" id="89957"/>
    <lineage>
        <taxon>Eukaryota</taxon>
        <taxon>Sar</taxon>
        <taxon>Alveolata</taxon>
        <taxon>Dinophyceae</taxon>
        <taxon>Suessiales</taxon>
        <taxon>Suessiaceae</taxon>
        <taxon>Polarella</taxon>
    </lineage>
</organism>
<comment type="caution">
    <text evidence="2">The sequence shown here is derived from an EMBL/GenBank/DDBJ whole genome shotgun (WGS) entry which is preliminary data.</text>
</comment>
<accession>A0A813KNN2</accession>
<keyword evidence="1" id="KW-0677">Repeat</keyword>
<dbReference type="Pfam" id="PF13646">
    <property type="entry name" value="HEAT_2"/>
    <property type="match status" value="1"/>
</dbReference>
<dbReference type="InterPro" id="IPR011989">
    <property type="entry name" value="ARM-like"/>
</dbReference>
<evidence type="ECO:0000313" key="2">
    <source>
        <dbReference type="EMBL" id="CAE8705199.1"/>
    </source>
</evidence>
<proteinExistence type="predicted"/>
<dbReference type="SUPFAM" id="SSF48371">
    <property type="entry name" value="ARM repeat"/>
    <property type="match status" value="1"/>
</dbReference>
<dbReference type="Pfam" id="PF02985">
    <property type="entry name" value="HEAT"/>
    <property type="match status" value="1"/>
</dbReference>
<sequence>MVSLLSLRAATAYFFCSSWLPSLKSWLTLRRGDVDCIAKVSCLLDDPDGVVRCAAVQSLASIVQKGSQPAITAVCRLLEDSDMRVRRVVVQELPSFAERGDPAVLAEVIGRLTHRDERIQRCAVEALACIAVRGDSQALDAVTELLRGGPMGPLRLAAVKALACLAEEQGDP</sequence>
<name>A0A813KNN2_POLGL</name>